<sequence length="513" mass="58647">MTEKYDVVIIGSGLGGLVSAIIMAREGYSVCVLEKNQQFGGNLQTFARNKTIFDTGVHYIGGLSEGQNLYRYFKYLDILDDISLKKMDEDGFDRITFDNDPKEYRHAQSYENFKKVLLKDFPEEEKAIDAYCKQMQDTCSFFPLYGLKLGKPYYENTSLFEVNAKDFIDSITDNEKLRAVMGGSNLLYAGEGERTPFYMHALSVNSYIESSYRCINGGSQITKALLARFREKGGKAHKRHEVTKFETENGRVTAVQTANGKTIYGDIFISNVDPKMTLDMVGHENFRKSYTSRIENIESTVAAFTLYLVMKPHCFKYLNHNYYHFKDYKGIWDVHNYTQESWPEAYMVSMGIKKDKEEYGDNITVMTYMHFNEVAPWADTFNTAADKNERGETYEEFKAHKSEVIIKELEKKFPNLRDCIEAVYASTPLSYRDYIGCNKGSMYGYVKDANNPLKSFVSPRTKMKNLFFTGQSLNMHGILGVTISGVVTCSEILGGEYLLDKILKATNTEKETT</sequence>
<evidence type="ECO:0000256" key="5">
    <source>
        <dbReference type="ARBA" id="ARBA00023027"/>
    </source>
</evidence>
<evidence type="ECO:0000256" key="4">
    <source>
        <dbReference type="ARBA" id="ARBA00022857"/>
    </source>
</evidence>
<evidence type="ECO:0000256" key="3">
    <source>
        <dbReference type="ARBA" id="ARBA00022827"/>
    </source>
</evidence>
<dbReference type="InterPro" id="IPR036188">
    <property type="entry name" value="FAD/NAD-bd_sf"/>
</dbReference>
<dbReference type="EMBL" id="CP003280">
    <property type="protein sequence ID" value="AFL80414.1"/>
    <property type="molecule type" value="Genomic_DNA"/>
</dbReference>
<evidence type="ECO:0000256" key="1">
    <source>
        <dbReference type="ARBA" id="ARBA00022630"/>
    </source>
</evidence>
<dbReference type="STRING" id="746697.Aeqsu_0911"/>
<organism evidence="6 7">
    <name type="scientific">Aequorivita sublithincola (strain DSM 14238 / LMG 21431 / ACAM 643 / 9-3)</name>
    <dbReference type="NCBI Taxonomy" id="746697"/>
    <lineage>
        <taxon>Bacteria</taxon>
        <taxon>Pseudomonadati</taxon>
        <taxon>Bacteroidota</taxon>
        <taxon>Flavobacteriia</taxon>
        <taxon>Flavobacteriales</taxon>
        <taxon>Flavobacteriaceae</taxon>
        <taxon>Aequorivita</taxon>
    </lineage>
</organism>
<dbReference type="AlphaFoldDB" id="I3YTU6"/>
<protein>
    <submittedName>
        <fullName evidence="6">Phytoene dehydrogenase-like oxidoreductase</fullName>
    </submittedName>
</protein>
<dbReference type="SUPFAM" id="SSF51905">
    <property type="entry name" value="FAD/NAD(P)-binding domain"/>
    <property type="match status" value="1"/>
</dbReference>
<evidence type="ECO:0000313" key="6">
    <source>
        <dbReference type="EMBL" id="AFL80414.1"/>
    </source>
</evidence>
<dbReference type="Proteomes" id="UP000006049">
    <property type="component" value="Chromosome"/>
</dbReference>
<accession>I3YTU6</accession>
<dbReference type="Pfam" id="PF13450">
    <property type="entry name" value="NAD_binding_8"/>
    <property type="match status" value="1"/>
</dbReference>
<proteinExistence type="predicted"/>
<dbReference type="PANTHER" id="PTHR46091:SF3">
    <property type="entry name" value="AMINE OXIDASE DOMAIN-CONTAINING PROTEIN"/>
    <property type="match status" value="1"/>
</dbReference>
<gene>
    <name evidence="6" type="ordered locus">Aeqsu_0911</name>
</gene>
<dbReference type="PATRIC" id="fig|746697.3.peg.915"/>
<reference evidence="6 7" key="1">
    <citation type="submission" date="2012-06" db="EMBL/GenBank/DDBJ databases">
        <title>The complete genome of Aequorivita sublithincola DSM 14238.</title>
        <authorList>
            <consortium name="US DOE Joint Genome Institute (JGI-PGF)"/>
            <person name="Lucas S."/>
            <person name="Copeland A."/>
            <person name="Lapidus A."/>
            <person name="Goodwin L."/>
            <person name="Pitluck S."/>
            <person name="Peters L."/>
            <person name="Munk A.C.C."/>
            <person name="Kyrpides N."/>
            <person name="Mavromatis K."/>
            <person name="Pagani I."/>
            <person name="Ivanova N."/>
            <person name="Ovchinnikova G."/>
            <person name="Zeytun A."/>
            <person name="Detter J.C."/>
            <person name="Han C."/>
            <person name="Land M."/>
            <person name="Hauser L."/>
            <person name="Markowitz V."/>
            <person name="Cheng J.-F."/>
            <person name="Hugenholtz P."/>
            <person name="Woyke T."/>
            <person name="Wu D."/>
            <person name="Tindall B."/>
            <person name="Faehnrich R."/>
            <person name="Brambilla E."/>
            <person name="Klenk H.-P."/>
            <person name="Eisen J.A."/>
        </authorList>
    </citation>
    <scope>NUCLEOTIDE SEQUENCE [LARGE SCALE GENOMIC DNA]</scope>
    <source>
        <strain evidence="7">DSM 14238 / LMG 21431 / ACAM 643 / 9-3</strain>
    </source>
</reference>
<evidence type="ECO:0000256" key="2">
    <source>
        <dbReference type="ARBA" id="ARBA00022729"/>
    </source>
</evidence>
<dbReference type="InterPro" id="IPR052206">
    <property type="entry name" value="Retinol_saturase"/>
</dbReference>
<keyword evidence="7" id="KW-1185">Reference proteome</keyword>
<name>I3YTU6_AEQSU</name>
<keyword evidence="3" id="KW-0274">FAD</keyword>
<evidence type="ECO:0000313" key="7">
    <source>
        <dbReference type="Proteomes" id="UP000006049"/>
    </source>
</evidence>
<dbReference type="OrthoDB" id="9789960at2"/>
<dbReference type="RefSeq" id="WP_014781672.1">
    <property type="nucleotide sequence ID" value="NC_018013.1"/>
</dbReference>
<keyword evidence="4" id="KW-0521">NADP</keyword>
<keyword evidence="1" id="KW-0285">Flavoprotein</keyword>
<dbReference type="eggNOG" id="COG1233">
    <property type="taxonomic scope" value="Bacteria"/>
</dbReference>
<keyword evidence="2" id="KW-0732">Signal</keyword>
<dbReference type="PANTHER" id="PTHR46091">
    <property type="entry name" value="BLR7054 PROTEIN"/>
    <property type="match status" value="1"/>
</dbReference>
<dbReference type="KEGG" id="asl:Aeqsu_0911"/>
<keyword evidence="5" id="KW-0520">NAD</keyword>
<dbReference type="Gene3D" id="3.50.50.60">
    <property type="entry name" value="FAD/NAD(P)-binding domain"/>
    <property type="match status" value="2"/>
</dbReference>
<dbReference type="HOGENOM" id="CLU_019722_1_2_10"/>